<organism evidence="9 10">
    <name type="scientific">Pythium oligandrum</name>
    <name type="common">Mycoparasitic fungus</name>
    <dbReference type="NCBI Taxonomy" id="41045"/>
    <lineage>
        <taxon>Eukaryota</taxon>
        <taxon>Sar</taxon>
        <taxon>Stramenopiles</taxon>
        <taxon>Oomycota</taxon>
        <taxon>Peronosporomycetes</taxon>
        <taxon>Pythiales</taxon>
        <taxon>Pythiaceae</taxon>
        <taxon>Pythium</taxon>
    </lineage>
</organism>
<evidence type="ECO:0000256" key="3">
    <source>
        <dbReference type="ARBA" id="ARBA00022448"/>
    </source>
</evidence>
<evidence type="ECO:0000313" key="9">
    <source>
        <dbReference type="EMBL" id="TMW59207.1"/>
    </source>
</evidence>
<dbReference type="EMBL" id="SPLM01000110">
    <property type="protein sequence ID" value="TMW59207.1"/>
    <property type="molecule type" value="Genomic_DNA"/>
</dbReference>
<comment type="similarity">
    <text evidence="2">Belongs to the major facilitator superfamily. Folate-biopterin transporter (TC 2.A.71) family.</text>
</comment>
<keyword evidence="10" id="KW-1185">Reference proteome</keyword>
<dbReference type="OrthoDB" id="754047at2759"/>
<feature type="transmembrane region" description="Helical" evidence="8">
    <location>
        <begin position="184"/>
        <end position="211"/>
    </location>
</feature>
<feature type="transmembrane region" description="Helical" evidence="8">
    <location>
        <begin position="308"/>
        <end position="327"/>
    </location>
</feature>
<sequence>MAHHPQPQRDADYESELGTPPGYPTQPEQFQKLKTPYDVGLQDGALREGGAPSLFTRDYIGLLFQYAAVGLIDGVLPSTIYPFLQVYLNVPGHMSATAMTLVRLPWSFKVFYGTLSDCLPIRGYRRRPYMMLGWSIAVAMLLVMGTTPQGQPYYTNPAYRHVPPEKYTAEIEATLNRDAPHSGALYVVLMMLCAFGYLLADVCADGIVVELAQREPLAVRGRTQSMIYTTRTIFNIIALVVNAFAFNGAEYGGEFNFSLSFPTLMLILAFCLMPLIPISWLFIREDRVSRVHFHSYMMQLWEIIQTRAVYQVIAYNFLQGVFWNFSYTSVYPIQEYWAKVTPLNEKVMGLLANGIFAGAILVTGRYGLHWNWRTIPIITSVVIIALDSVCTMLTVWGVVRNQWFWLGIPVLEQLPNGLNFIVSTFVVVELAVEGHEGSMYGLLTTVSNLTGPFANSLTIVANSHWDLSNDRLQNDTFDVRRDVTITIWLRYLINLGSLVWLFLIPRQKEETQMLKRIGGSSRFMGILTVCYLVFALLWSVTTNVLAIFPNTACLAIAGGTGC</sequence>
<evidence type="ECO:0000256" key="7">
    <source>
        <dbReference type="SAM" id="MobiDB-lite"/>
    </source>
</evidence>
<feature type="transmembrane region" description="Helical" evidence="8">
    <location>
        <begin position="375"/>
        <end position="399"/>
    </location>
</feature>
<evidence type="ECO:0000256" key="1">
    <source>
        <dbReference type="ARBA" id="ARBA00004141"/>
    </source>
</evidence>
<feature type="transmembrane region" description="Helical" evidence="8">
    <location>
        <begin position="523"/>
        <end position="541"/>
    </location>
</feature>
<name>A0A8K1FGZ0_PYTOL</name>
<gene>
    <name evidence="9" type="ORF">Poli38472_007352</name>
</gene>
<feature type="transmembrane region" description="Helical" evidence="8">
    <location>
        <begin position="129"/>
        <end position="147"/>
    </location>
</feature>
<dbReference type="InterPro" id="IPR036259">
    <property type="entry name" value="MFS_trans_sf"/>
</dbReference>
<dbReference type="SUPFAM" id="SSF103473">
    <property type="entry name" value="MFS general substrate transporter"/>
    <property type="match status" value="1"/>
</dbReference>
<proteinExistence type="inferred from homology"/>
<evidence type="ECO:0000256" key="2">
    <source>
        <dbReference type="ARBA" id="ARBA00007015"/>
    </source>
</evidence>
<evidence type="ECO:0000256" key="8">
    <source>
        <dbReference type="SAM" id="Phobius"/>
    </source>
</evidence>
<evidence type="ECO:0000256" key="5">
    <source>
        <dbReference type="ARBA" id="ARBA00022989"/>
    </source>
</evidence>
<feature type="region of interest" description="Disordered" evidence="7">
    <location>
        <begin position="1"/>
        <end position="29"/>
    </location>
</feature>
<feature type="transmembrane region" description="Helical" evidence="8">
    <location>
        <begin position="261"/>
        <end position="283"/>
    </location>
</feature>
<dbReference type="PANTHER" id="PTHR31585:SF5">
    <property type="entry name" value="RNA-BINDING S4 DOMAIN-CONTAINING PROTEIN"/>
    <property type="match status" value="1"/>
</dbReference>
<keyword evidence="4 8" id="KW-0812">Transmembrane</keyword>
<comment type="caution">
    <text evidence="9">The sequence shown here is derived from an EMBL/GenBank/DDBJ whole genome shotgun (WGS) entry which is preliminary data.</text>
</comment>
<keyword evidence="5 8" id="KW-1133">Transmembrane helix</keyword>
<dbReference type="InterPro" id="IPR039309">
    <property type="entry name" value="BT1"/>
</dbReference>
<protein>
    <recommendedName>
        <fullName evidence="11">Transmembrane protein</fullName>
    </recommendedName>
</protein>
<evidence type="ECO:0000256" key="4">
    <source>
        <dbReference type="ARBA" id="ARBA00022692"/>
    </source>
</evidence>
<dbReference type="Pfam" id="PF03092">
    <property type="entry name" value="BT1"/>
    <property type="match status" value="2"/>
</dbReference>
<feature type="transmembrane region" description="Helical" evidence="8">
    <location>
        <begin position="232"/>
        <end position="249"/>
    </location>
</feature>
<evidence type="ECO:0000256" key="6">
    <source>
        <dbReference type="ARBA" id="ARBA00023136"/>
    </source>
</evidence>
<keyword evidence="6 8" id="KW-0472">Membrane</keyword>
<reference evidence="9" key="1">
    <citation type="submission" date="2019-03" db="EMBL/GenBank/DDBJ databases">
        <title>Long read genome sequence of the mycoparasitic Pythium oligandrum ATCC 38472 isolated from sugarbeet rhizosphere.</title>
        <authorList>
            <person name="Gaulin E."/>
        </authorList>
    </citation>
    <scope>NUCLEOTIDE SEQUENCE</scope>
    <source>
        <strain evidence="9">ATCC 38472_TT</strain>
    </source>
</reference>
<dbReference type="GO" id="GO:0016020">
    <property type="term" value="C:membrane"/>
    <property type="evidence" value="ECO:0007669"/>
    <property type="project" value="UniProtKB-SubCell"/>
</dbReference>
<comment type="subcellular location">
    <subcellularLocation>
        <location evidence="1">Membrane</location>
        <topology evidence="1">Multi-pass membrane protein</topology>
    </subcellularLocation>
</comment>
<dbReference type="AlphaFoldDB" id="A0A8K1FGZ0"/>
<dbReference type="Proteomes" id="UP000794436">
    <property type="component" value="Unassembled WGS sequence"/>
</dbReference>
<dbReference type="PANTHER" id="PTHR31585">
    <property type="entry name" value="FOLATE-BIOPTERIN TRANSPORTER 1, CHLOROPLASTIC"/>
    <property type="match status" value="1"/>
</dbReference>
<keyword evidence="3" id="KW-0813">Transport</keyword>
<feature type="transmembrane region" description="Helical" evidence="8">
    <location>
        <begin position="485"/>
        <end position="503"/>
    </location>
</feature>
<feature type="transmembrane region" description="Helical" evidence="8">
    <location>
        <begin position="347"/>
        <end position="368"/>
    </location>
</feature>
<evidence type="ECO:0008006" key="11">
    <source>
        <dbReference type="Google" id="ProtNLM"/>
    </source>
</evidence>
<accession>A0A8K1FGZ0</accession>
<evidence type="ECO:0000313" key="10">
    <source>
        <dbReference type="Proteomes" id="UP000794436"/>
    </source>
</evidence>